<dbReference type="InterPro" id="IPR046633">
    <property type="entry name" value="DUF6745"/>
</dbReference>
<proteinExistence type="predicted"/>
<dbReference type="EMBL" id="JACJPW010000188">
    <property type="protein sequence ID" value="MBD2186306.1"/>
    <property type="molecule type" value="Genomic_DNA"/>
</dbReference>
<dbReference type="RefSeq" id="WP_190475499.1">
    <property type="nucleotide sequence ID" value="NZ_JACJPW010000188.1"/>
</dbReference>
<evidence type="ECO:0000259" key="1">
    <source>
        <dbReference type="Pfam" id="PF20530"/>
    </source>
</evidence>
<reference evidence="2" key="2">
    <citation type="submission" date="2020-08" db="EMBL/GenBank/DDBJ databases">
        <authorList>
            <person name="Chen M."/>
            <person name="Teng W."/>
            <person name="Zhao L."/>
            <person name="Hu C."/>
            <person name="Zhou Y."/>
            <person name="Han B."/>
            <person name="Song L."/>
            <person name="Shu W."/>
        </authorList>
    </citation>
    <scope>NUCLEOTIDE SEQUENCE</scope>
    <source>
        <strain evidence="2">FACHB-1375</strain>
    </source>
</reference>
<gene>
    <name evidence="2" type="ORF">H6G03_35520</name>
</gene>
<comment type="caution">
    <text evidence="2">The sequence shown here is derived from an EMBL/GenBank/DDBJ whole genome shotgun (WGS) entry which is preliminary data.</text>
</comment>
<feature type="domain" description="DUF6745" evidence="1">
    <location>
        <begin position="249"/>
        <end position="428"/>
    </location>
</feature>
<organism evidence="2 3">
    <name type="scientific">Aerosakkonema funiforme FACHB-1375</name>
    <dbReference type="NCBI Taxonomy" id="2949571"/>
    <lineage>
        <taxon>Bacteria</taxon>
        <taxon>Bacillati</taxon>
        <taxon>Cyanobacteriota</taxon>
        <taxon>Cyanophyceae</taxon>
        <taxon>Oscillatoriophycideae</taxon>
        <taxon>Aerosakkonematales</taxon>
        <taxon>Aerosakkonemataceae</taxon>
        <taxon>Aerosakkonema</taxon>
    </lineage>
</organism>
<name>A0A926ZMQ8_9CYAN</name>
<evidence type="ECO:0000313" key="3">
    <source>
        <dbReference type="Proteomes" id="UP000641646"/>
    </source>
</evidence>
<evidence type="ECO:0000313" key="2">
    <source>
        <dbReference type="EMBL" id="MBD2186306.1"/>
    </source>
</evidence>
<sequence>MSPTKVEKLTPEQEALIPVYRHKWRGIDLSTEPIDRQKAAHSVKAAYAAMGKPEPEIRFLSSPAALGELVGEKSAHQLAQEFGAPLLTWLPTQLCDRIQHQIQAELWQKLQSESSHDRFSLLLLALPDFVIPRQDELLGQLWLEWQDRLLQQMWEQQQASMREHLLEQPGGEFISQIGDFLWMQMGEPLSRQLEETLWKPLANLPAIQQWQQDWHSSLLGIASGWALVSGVIRNMQALSIDTIDFCISVLNCDYDRQKWSALQSLVQDCGWVFPLERACLVCDRPRQMRYDSENRLHAEGEPAIEFADGYRVYAYRGVRLPEKYGSIYPHQWQAEWLLEENNAELRRVLIQGIGYGRICQELQAQDLDSWREYTLLKIDSDVDVEPIYLLKMTCPSTGYIHATRVPPHMRSAREAIGWVNWGIDPAEFSVET</sequence>
<dbReference type="Proteomes" id="UP000641646">
    <property type="component" value="Unassembled WGS sequence"/>
</dbReference>
<reference evidence="2" key="1">
    <citation type="journal article" date="2015" name="ISME J.">
        <title>Draft Genome Sequence of Streptomyces incarnatus NRRL8089, which Produces the Nucleoside Antibiotic Sinefungin.</title>
        <authorList>
            <person name="Oshima K."/>
            <person name="Hattori M."/>
            <person name="Shimizu H."/>
            <person name="Fukuda K."/>
            <person name="Nemoto M."/>
            <person name="Inagaki K."/>
            <person name="Tamura T."/>
        </authorList>
    </citation>
    <scope>NUCLEOTIDE SEQUENCE</scope>
    <source>
        <strain evidence="2">FACHB-1375</strain>
    </source>
</reference>
<accession>A0A926ZMQ8</accession>
<keyword evidence="3" id="KW-1185">Reference proteome</keyword>
<dbReference type="Pfam" id="PF20530">
    <property type="entry name" value="DUF6745"/>
    <property type="match status" value="1"/>
</dbReference>
<dbReference type="AlphaFoldDB" id="A0A926ZMQ8"/>
<protein>
    <recommendedName>
        <fullName evidence="1">DUF6745 domain-containing protein</fullName>
    </recommendedName>
</protein>